<proteinExistence type="predicted"/>
<dbReference type="HOGENOM" id="CLU_2920418_0_0_5"/>
<sequence>MQTELWAVSGIAATVAGIAAFADRRRLTREDLDRVGIMPWPGVLVAAMLTAIVAAALAVKG</sequence>
<reference evidence="2 3" key="1">
    <citation type="submission" date="2013-07" db="EMBL/GenBank/DDBJ databases">
        <title>Completed genome of Sphingomonas sanxanigenens NX02.</title>
        <authorList>
            <person name="Ma T."/>
            <person name="Huang H."/>
            <person name="Wu M."/>
            <person name="Li X."/>
            <person name="Li G."/>
        </authorList>
    </citation>
    <scope>NUCLEOTIDE SEQUENCE [LARGE SCALE GENOMIC DNA]</scope>
    <source>
        <strain evidence="2 3">NX02</strain>
    </source>
</reference>
<organism evidence="2 3">
    <name type="scientific">Sphingomonas sanxanigenens DSM 19645 = NX02</name>
    <dbReference type="NCBI Taxonomy" id="1123269"/>
    <lineage>
        <taxon>Bacteria</taxon>
        <taxon>Pseudomonadati</taxon>
        <taxon>Pseudomonadota</taxon>
        <taxon>Alphaproteobacteria</taxon>
        <taxon>Sphingomonadales</taxon>
        <taxon>Sphingomonadaceae</taxon>
        <taxon>Sphingomonas</taxon>
    </lineage>
</organism>
<evidence type="ECO:0000313" key="2">
    <source>
        <dbReference type="EMBL" id="AHE54617.1"/>
    </source>
</evidence>
<accession>W0ADK9</accession>
<dbReference type="EMBL" id="CP006644">
    <property type="protein sequence ID" value="AHE54617.1"/>
    <property type="molecule type" value="Genomic_DNA"/>
</dbReference>
<dbReference type="eggNOG" id="ENOG5032H1J">
    <property type="taxonomic scope" value="Bacteria"/>
</dbReference>
<name>W0ADK9_9SPHN</name>
<evidence type="ECO:0000256" key="1">
    <source>
        <dbReference type="SAM" id="Phobius"/>
    </source>
</evidence>
<protein>
    <submittedName>
        <fullName evidence="2">Uncharacterized protein</fullName>
    </submittedName>
</protein>
<dbReference type="PATRIC" id="fig|1123269.5.peg.2861"/>
<dbReference type="RefSeq" id="WP_025292821.1">
    <property type="nucleotide sequence ID" value="NZ_CP006644.1"/>
</dbReference>
<feature type="transmembrane region" description="Helical" evidence="1">
    <location>
        <begin position="6"/>
        <end position="23"/>
    </location>
</feature>
<gene>
    <name evidence="2" type="ORF">NX02_14665</name>
</gene>
<dbReference type="AlphaFoldDB" id="W0ADK9"/>
<keyword evidence="3" id="KW-1185">Reference proteome</keyword>
<dbReference type="Proteomes" id="UP000018851">
    <property type="component" value="Chromosome"/>
</dbReference>
<keyword evidence="1" id="KW-0472">Membrane</keyword>
<keyword evidence="1" id="KW-1133">Transmembrane helix</keyword>
<keyword evidence="1" id="KW-0812">Transmembrane</keyword>
<dbReference type="KEGG" id="ssan:NX02_14665"/>
<evidence type="ECO:0000313" key="3">
    <source>
        <dbReference type="Proteomes" id="UP000018851"/>
    </source>
</evidence>
<feature type="transmembrane region" description="Helical" evidence="1">
    <location>
        <begin position="35"/>
        <end position="59"/>
    </location>
</feature>